<protein>
    <recommendedName>
        <fullName evidence="6">tRNA (pseudouridine(54)-N(1))-methyltransferase</fullName>
        <ecNumber evidence="6">2.1.1.257</ecNumber>
    </recommendedName>
</protein>
<gene>
    <name evidence="6" type="primary">trmY</name>
    <name evidence="7" type="ORF">SCAL_000270</name>
</gene>
<comment type="subunit">
    <text evidence="6">Homodimer.</text>
</comment>
<organism evidence="7 8">
    <name type="scientific">Candidatus Syntropharchaeum caldarium</name>
    <dbReference type="NCBI Taxonomy" id="1838285"/>
    <lineage>
        <taxon>Archaea</taxon>
        <taxon>Methanobacteriati</taxon>
        <taxon>Methanobacteriota</taxon>
        <taxon>Stenosarchaea group</taxon>
        <taxon>Methanomicrobia</taxon>
        <taxon>Methanosarcinales</taxon>
        <taxon>ANME-2 cluster</taxon>
        <taxon>Candidatus Syntropharchaeum</taxon>
    </lineage>
</organism>
<dbReference type="GO" id="GO:0008175">
    <property type="term" value="F:tRNA methyltransferase activity"/>
    <property type="evidence" value="ECO:0007669"/>
    <property type="project" value="UniProtKB-UniRule"/>
</dbReference>
<reference evidence="7" key="1">
    <citation type="submission" date="2016-05" db="EMBL/GenBank/DDBJ databases">
        <title>Microbial consortia oxidize butane by reversing methanogenesis.</title>
        <authorList>
            <person name="Laso-Perez R."/>
            <person name="Richter M."/>
            <person name="Wegener G."/>
            <person name="Musat F."/>
        </authorList>
    </citation>
    <scope>NUCLEOTIDE SEQUENCE [LARGE SCALE GENOMIC DNA]</scope>
    <source>
        <strain evidence="7">BOX2</strain>
    </source>
</reference>
<dbReference type="STRING" id="1838285.SCAL_000270"/>
<dbReference type="InterPro" id="IPR029028">
    <property type="entry name" value="Alpha/beta_knot_MTases"/>
</dbReference>
<comment type="catalytic activity">
    <reaction evidence="6">
        <text>pseudouridine(54) in tRNA + S-adenosyl-L-methionine = N(1)-methylpseudouridine(54) in tRNA + S-adenosyl-L-homocysteine + H(+)</text>
        <dbReference type="Rhea" id="RHEA:55292"/>
        <dbReference type="Rhea" id="RHEA-COMP:14140"/>
        <dbReference type="Rhea" id="RHEA-COMP:14141"/>
        <dbReference type="ChEBI" id="CHEBI:15378"/>
        <dbReference type="ChEBI" id="CHEBI:57856"/>
        <dbReference type="ChEBI" id="CHEBI:59789"/>
        <dbReference type="ChEBI" id="CHEBI:65314"/>
        <dbReference type="ChEBI" id="CHEBI:74890"/>
        <dbReference type="EC" id="2.1.1.257"/>
    </reaction>
</comment>
<comment type="caution">
    <text evidence="7">The sequence shown here is derived from an EMBL/GenBank/DDBJ whole genome shotgun (WGS) entry which is preliminary data.</text>
</comment>
<dbReference type="Gene3D" id="3.40.1280.10">
    <property type="match status" value="1"/>
</dbReference>
<keyword evidence="8" id="KW-1185">Reference proteome</keyword>
<feature type="binding site" evidence="6">
    <location>
        <position position="191"/>
    </location>
    <ligand>
        <name>S-adenosyl-L-methionine</name>
        <dbReference type="ChEBI" id="CHEBI:59789"/>
    </ligand>
</feature>
<dbReference type="HAMAP" id="MF_00587">
    <property type="entry name" value="tRNA_methyltr_TrmY"/>
    <property type="match status" value="1"/>
</dbReference>
<dbReference type="PATRIC" id="fig|1838285.3.peg.272"/>
<evidence type="ECO:0000256" key="5">
    <source>
        <dbReference type="ARBA" id="ARBA00022694"/>
    </source>
</evidence>
<dbReference type="GO" id="GO:0008757">
    <property type="term" value="F:S-adenosylmethionine-dependent methyltransferase activity"/>
    <property type="evidence" value="ECO:0007669"/>
    <property type="project" value="UniProtKB-UniRule"/>
</dbReference>
<dbReference type="CDD" id="cd18087">
    <property type="entry name" value="TrmY-like"/>
    <property type="match status" value="1"/>
</dbReference>
<dbReference type="SUPFAM" id="SSF75217">
    <property type="entry name" value="alpha/beta knot"/>
    <property type="match status" value="1"/>
</dbReference>
<dbReference type="Proteomes" id="UP000186940">
    <property type="component" value="Unassembled WGS sequence"/>
</dbReference>
<dbReference type="EC" id="2.1.1.257" evidence="6"/>
<dbReference type="NCBIfam" id="NF002560">
    <property type="entry name" value="PRK02135.1"/>
    <property type="match status" value="1"/>
</dbReference>
<evidence type="ECO:0000256" key="4">
    <source>
        <dbReference type="ARBA" id="ARBA00022691"/>
    </source>
</evidence>
<dbReference type="InterPro" id="IPR007158">
    <property type="entry name" value="TrmY"/>
</dbReference>
<feature type="binding site" evidence="6">
    <location>
        <position position="164"/>
    </location>
    <ligand>
        <name>S-adenosyl-L-methionine</name>
        <dbReference type="ChEBI" id="CHEBI:59789"/>
    </ligand>
</feature>
<evidence type="ECO:0000256" key="1">
    <source>
        <dbReference type="ARBA" id="ARBA00022490"/>
    </source>
</evidence>
<name>A0A1F2PC43_9EURY</name>
<evidence type="ECO:0000313" key="8">
    <source>
        <dbReference type="Proteomes" id="UP000186940"/>
    </source>
</evidence>
<evidence type="ECO:0000256" key="3">
    <source>
        <dbReference type="ARBA" id="ARBA00022679"/>
    </source>
</evidence>
<comment type="function">
    <text evidence="6">Specifically catalyzes the N1-methylation of pseudouridine at position 54 (Psi54) in tRNAs.</text>
</comment>
<comment type="similarity">
    <text evidence="6">Belongs to the methyltransferase superfamily. TrmY family.</text>
</comment>
<dbReference type="GO" id="GO:0030488">
    <property type="term" value="P:tRNA methylation"/>
    <property type="evidence" value="ECO:0007669"/>
    <property type="project" value="UniProtKB-UniRule"/>
</dbReference>
<dbReference type="InterPro" id="IPR029026">
    <property type="entry name" value="tRNA_m1G_MTases_N"/>
</dbReference>
<sequence length="240" mass="27210">METISLLLLATQIVYILSFCTIKVYLCPCRSDDVKHILVIGNRALTTPEFSLNDIPGTSGRIDILCRSINSAFLLSHGIRRDVRLHLLMRGEGDPPKIITLDGRYLRHLNPDERSTGALLRIALKKGVGLKRGMVQRSTPGITIRRGDFRDLIEDENFDNIIYLHEMASDIREMHESLESLLQKETLFVLGDHIGVNADDEKILEEFGAQKISLSPNVLHTDHCIIILLNEIDRIELKYD</sequence>
<proteinExistence type="inferred from homology"/>
<evidence type="ECO:0000256" key="6">
    <source>
        <dbReference type="HAMAP-Rule" id="MF_00587"/>
    </source>
</evidence>
<keyword evidence="4 6" id="KW-0949">S-adenosyl-L-methionine</keyword>
<dbReference type="PANTHER" id="PTHR40703:SF1">
    <property type="entry name" value="TRNA (PSEUDOURIDINE(54)-N(1))-METHYLTRANSFERASE"/>
    <property type="match status" value="1"/>
</dbReference>
<evidence type="ECO:0000313" key="7">
    <source>
        <dbReference type="EMBL" id="OFV68594.1"/>
    </source>
</evidence>
<keyword evidence="3 6" id="KW-0808">Transferase</keyword>
<dbReference type="Pfam" id="PF04013">
    <property type="entry name" value="Methyltrn_RNA_2"/>
    <property type="match status" value="1"/>
</dbReference>
<comment type="subcellular location">
    <subcellularLocation>
        <location evidence="6">Cytoplasm</location>
    </subcellularLocation>
</comment>
<accession>A0A1F2PC43</accession>
<dbReference type="AlphaFoldDB" id="A0A1F2PC43"/>
<evidence type="ECO:0000256" key="2">
    <source>
        <dbReference type="ARBA" id="ARBA00022603"/>
    </source>
</evidence>
<keyword evidence="1 6" id="KW-0963">Cytoplasm</keyword>
<comment type="caution">
    <text evidence="6">Lacks conserved residue(s) required for the propagation of feature annotation.</text>
</comment>
<dbReference type="PANTHER" id="PTHR40703">
    <property type="entry name" value="TRNA (PSEUDOURIDINE(54)-N(1))-METHYLTRANSFERASE"/>
    <property type="match status" value="1"/>
</dbReference>
<dbReference type="GO" id="GO:0005737">
    <property type="term" value="C:cytoplasm"/>
    <property type="evidence" value="ECO:0007669"/>
    <property type="project" value="UniProtKB-SubCell"/>
</dbReference>
<feature type="binding site" evidence="6">
    <location>
        <position position="224"/>
    </location>
    <ligand>
        <name>S-adenosyl-L-methionine</name>
        <dbReference type="ChEBI" id="CHEBI:59789"/>
    </ligand>
</feature>
<keyword evidence="5 6" id="KW-0819">tRNA processing</keyword>
<keyword evidence="2 6" id="KW-0489">Methyltransferase</keyword>
<dbReference type="EMBL" id="LYOS01000001">
    <property type="protein sequence ID" value="OFV68594.1"/>
    <property type="molecule type" value="Genomic_DNA"/>
</dbReference>